<sequence>MPKQLPIDNPEKCPRCQQIFVCKAGSIGNCQCNNIRLNKKQTDYIRQRFTSCLCITCLNELQEESSKVRLLS</sequence>
<dbReference type="InterPro" id="IPR032720">
    <property type="entry name" value="Cys_rich_CWC"/>
</dbReference>
<dbReference type="EMBL" id="JBHULC010000004">
    <property type="protein sequence ID" value="MFD2520108.1"/>
    <property type="molecule type" value="Genomic_DNA"/>
</dbReference>
<evidence type="ECO:0000313" key="1">
    <source>
        <dbReference type="EMBL" id="MFD2520108.1"/>
    </source>
</evidence>
<reference evidence="2" key="1">
    <citation type="journal article" date="2019" name="Int. J. Syst. Evol. Microbiol.">
        <title>The Global Catalogue of Microorganisms (GCM) 10K type strain sequencing project: providing services to taxonomists for standard genome sequencing and annotation.</title>
        <authorList>
            <consortium name="The Broad Institute Genomics Platform"/>
            <consortium name="The Broad Institute Genome Sequencing Center for Infectious Disease"/>
            <person name="Wu L."/>
            <person name="Ma J."/>
        </authorList>
    </citation>
    <scope>NUCLEOTIDE SEQUENCE [LARGE SCALE GENOMIC DNA]</scope>
    <source>
        <strain evidence="2">KCTC 52344</strain>
    </source>
</reference>
<keyword evidence="2" id="KW-1185">Reference proteome</keyword>
<proteinExistence type="predicted"/>
<dbReference type="Proteomes" id="UP001597510">
    <property type="component" value="Unassembled WGS sequence"/>
</dbReference>
<gene>
    <name evidence="1" type="ORF">ACFSR2_04370</name>
</gene>
<evidence type="ECO:0000313" key="2">
    <source>
        <dbReference type="Proteomes" id="UP001597510"/>
    </source>
</evidence>
<accession>A0ABW5J3J8</accession>
<comment type="caution">
    <text evidence="1">The sequence shown here is derived from an EMBL/GenBank/DDBJ whole genome shotgun (WGS) entry which is preliminary data.</text>
</comment>
<protein>
    <submittedName>
        <fullName evidence="1">Cysteine-rich CWC family protein</fullName>
    </submittedName>
</protein>
<organism evidence="1 2">
    <name type="scientific">Emticicia soli</name>
    <dbReference type="NCBI Taxonomy" id="2027878"/>
    <lineage>
        <taxon>Bacteria</taxon>
        <taxon>Pseudomonadati</taxon>
        <taxon>Bacteroidota</taxon>
        <taxon>Cytophagia</taxon>
        <taxon>Cytophagales</taxon>
        <taxon>Leadbetterellaceae</taxon>
        <taxon>Emticicia</taxon>
    </lineage>
</organism>
<name>A0ABW5J3J8_9BACT</name>
<dbReference type="Pfam" id="PF14375">
    <property type="entry name" value="Cys_rich_CWC"/>
    <property type="match status" value="1"/>
</dbReference>